<evidence type="ECO:0000259" key="5">
    <source>
        <dbReference type="SMART" id="SM00849"/>
    </source>
</evidence>
<dbReference type="SUPFAM" id="SSF56281">
    <property type="entry name" value="Metallo-hydrolase/oxidoreductase"/>
    <property type="match status" value="1"/>
</dbReference>
<dbReference type="PANTHER" id="PTHR46233">
    <property type="entry name" value="HYDROXYACYLGLUTATHIONE HYDROLASE GLOC"/>
    <property type="match status" value="1"/>
</dbReference>
<dbReference type="EMBL" id="JBHSDT010000008">
    <property type="protein sequence ID" value="MFC4404220.1"/>
    <property type="molecule type" value="Genomic_DNA"/>
</dbReference>
<dbReference type="InterPro" id="IPR001279">
    <property type="entry name" value="Metallo-B-lactamas"/>
</dbReference>
<evidence type="ECO:0000256" key="2">
    <source>
        <dbReference type="ARBA" id="ARBA00022723"/>
    </source>
</evidence>
<name>A0ABV8WWW7_9BACI</name>
<keyword evidence="2" id="KW-0479">Metal-binding</keyword>
<accession>A0ABV8WWW7</accession>
<dbReference type="InterPro" id="IPR036866">
    <property type="entry name" value="RibonucZ/Hydroxyglut_hydro"/>
</dbReference>
<reference evidence="7" key="1">
    <citation type="journal article" date="2019" name="Int. J. Syst. Evol. Microbiol.">
        <title>The Global Catalogue of Microorganisms (GCM) 10K type strain sequencing project: providing services to taxonomists for standard genome sequencing and annotation.</title>
        <authorList>
            <consortium name="The Broad Institute Genomics Platform"/>
            <consortium name="The Broad Institute Genome Sequencing Center for Infectious Disease"/>
            <person name="Wu L."/>
            <person name="Ma J."/>
        </authorList>
    </citation>
    <scope>NUCLEOTIDE SEQUENCE [LARGE SCALE GENOMIC DNA]</scope>
    <source>
        <strain evidence="7">CCUG 37865</strain>
    </source>
</reference>
<comment type="caution">
    <text evidence="6">The sequence shown here is derived from an EMBL/GenBank/DDBJ whole genome shotgun (WGS) entry which is preliminary data.</text>
</comment>
<gene>
    <name evidence="6" type="ORF">ACFOY7_14220</name>
</gene>
<keyword evidence="7" id="KW-1185">Reference proteome</keyword>
<keyword evidence="4" id="KW-0862">Zinc</keyword>
<organism evidence="6 7">
    <name type="scientific">Gracilibacillus xinjiangensis</name>
    <dbReference type="NCBI Taxonomy" id="1193282"/>
    <lineage>
        <taxon>Bacteria</taxon>
        <taxon>Bacillati</taxon>
        <taxon>Bacillota</taxon>
        <taxon>Bacilli</taxon>
        <taxon>Bacillales</taxon>
        <taxon>Bacillaceae</taxon>
        <taxon>Gracilibacillus</taxon>
    </lineage>
</organism>
<dbReference type="CDD" id="cd06262">
    <property type="entry name" value="metallo-hydrolase-like_MBL-fold"/>
    <property type="match status" value="1"/>
</dbReference>
<keyword evidence="3" id="KW-0378">Hydrolase</keyword>
<dbReference type="Gene3D" id="3.60.15.10">
    <property type="entry name" value="Ribonuclease Z/Hydroxyacylglutathione hydrolase-like"/>
    <property type="match status" value="1"/>
</dbReference>
<proteinExistence type="predicted"/>
<comment type="cofactor">
    <cofactor evidence="1">
        <name>Zn(2+)</name>
        <dbReference type="ChEBI" id="CHEBI:29105"/>
    </cofactor>
</comment>
<evidence type="ECO:0000256" key="3">
    <source>
        <dbReference type="ARBA" id="ARBA00022801"/>
    </source>
</evidence>
<dbReference type="Proteomes" id="UP001595882">
    <property type="component" value="Unassembled WGS sequence"/>
</dbReference>
<evidence type="ECO:0000256" key="1">
    <source>
        <dbReference type="ARBA" id="ARBA00001947"/>
    </source>
</evidence>
<dbReference type="SMART" id="SM00849">
    <property type="entry name" value="Lactamase_B"/>
    <property type="match status" value="1"/>
</dbReference>
<dbReference type="RefSeq" id="WP_390252759.1">
    <property type="nucleotide sequence ID" value="NZ_JBHSDT010000008.1"/>
</dbReference>
<dbReference type="Pfam" id="PF00753">
    <property type="entry name" value="Lactamase_B"/>
    <property type="match status" value="1"/>
</dbReference>
<sequence>MEIEVLTLGPLQTNCYIIHNQSEGLIIDPSFDAKKIISTIDKLGISVKAILLTHAHFDHIGALEPVRNHYDIPVYIHKEESKWLADPNLNGSQLFGMDPVICKQADYELSEEEIGIEDFSINVLHVPGHSPGSIAFVFQQSSMVIGGDCLFREGIGRTDLVGGSFDQLQDSIQLKLLSLPDTFTVYPGHGPSTTIGYEKSNNPFI</sequence>
<dbReference type="InterPro" id="IPR051453">
    <property type="entry name" value="MBL_Glyoxalase_II"/>
</dbReference>
<protein>
    <submittedName>
        <fullName evidence="6">MBL fold metallo-hydrolase</fullName>
    </submittedName>
</protein>
<dbReference type="PANTHER" id="PTHR46233:SF3">
    <property type="entry name" value="HYDROXYACYLGLUTATHIONE HYDROLASE GLOC"/>
    <property type="match status" value="1"/>
</dbReference>
<evidence type="ECO:0000313" key="7">
    <source>
        <dbReference type="Proteomes" id="UP001595882"/>
    </source>
</evidence>
<evidence type="ECO:0000313" key="6">
    <source>
        <dbReference type="EMBL" id="MFC4404220.1"/>
    </source>
</evidence>
<evidence type="ECO:0000256" key="4">
    <source>
        <dbReference type="ARBA" id="ARBA00022833"/>
    </source>
</evidence>
<feature type="domain" description="Metallo-beta-lactamase" evidence="5">
    <location>
        <begin position="12"/>
        <end position="189"/>
    </location>
</feature>